<evidence type="ECO:0000313" key="2">
    <source>
        <dbReference type="Proteomes" id="UP000708208"/>
    </source>
</evidence>
<evidence type="ECO:0008006" key="3">
    <source>
        <dbReference type="Google" id="ProtNLM"/>
    </source>
</evidence>
<dbReference type="AlphaFoldDB" id="A0A8J2JJG7"/>
<dbReference type="SMART" id="SM00173">
    <property type="entry name" value="RAS"/>
    <property type="match status" value="1"/>
</dbReference>
<dbReference type="SMART" id="SM00175">
    <property type="entry name" value="RAB"/>
    <property type="match status" value="1"/>
</dbReference>
<dbReference type="InterPro" id="IPR052661">
    <property type="entry name" value="Ras-like_GTPase_Reg"/>
</dbReference>
<dbReference type="PANTHER" id="PTHR46350:SF2">
    <property type="entry name" value="RAS LIKE FAMILY 10 MEMBER B"/>
    <property type="match status" value="1"/>
</dbReference>
<organism evidence="1 2">
    <name type="scientific">Allacma fusca</name>
    <dbReference type="NCBI Taxonomy" id="39272"/>
    <lineage>
        <taxon>Eukaryota</taxon>
        <taxon>Metazoa</taxon>
        <taxon>Ecdysozoa</taxon>
        <taxon>Arthropoda</taxon>
        <taxon>Hexapoda</taxon>
        <taxon>Collembola</taxon>
        <taxon>Symphypleona</taxon>
        <taxon>Sminthuridae</taxon>
        <taxon>Allacma</taxon>
    </lineage>
</organism>
<name>A0A8J2JJG7_9HEXA</name>
<dbReference type="PANTHER" id="PTHR46350">
    <property type="entry name" value="RAS LIKE FAMILY 10 MEMBER B-RELATED"/>
    <property type="match status" value="1"/>
</dbReference>
<dbReference type="SMART" id="SM00174">
    <property type="entry name" value="RHO"/>
    <property type="match status" value="1"/>
</dbReference>
<reference evidence="1" key="1">
    <citation type="submission" date="2021-06" db="EMBL/GenBank/DDBJ databases">
        <authorList>
            <person name="Hodson N. C."/>
            <person name="Mongue J. A."/>
            <person name="Jaron S. K."/>
        </authorList>
    </citation>
    <scope>NUCLEOTIDE SEQUENCE</scope>
</reference>
<comment type="caution">
    <text evidence="1">The sequence shown here is derived from an EMBL/GenBank/DDBJ whole genome shotgun (WGS) entry which is preliminary data.</text>
</comment>
<dbReference type="PROSITE" id="PS51421">
    <property type="entry name" value="RAS"/>
    <property type="match status" value="1"/>
</dbReference>
<dbReference type="Pfam" id="PF00071">
    <property type="entry name" value="Ras"/>
    <property type="match status" value="1"/>
</dbReference>
<dbReference type="EMBL" id="CAJVCH010030715">
    <property type="protein sequence ID" value="CAG7709891.1"/>
    <property type="molecule type" value="Genomic_DNA"/>
</dbReference>
<keyword evidence="2" id="KW-1185">Reference proteome</keyword>
<protein>
    <recommendedName>
        <fullName evidence="3">Ras-like protein family member 10B</fullName>
    </recommendedName>
</protein>
<dbReference type="OrthoDB" id="299781at2759"/>
<evidence type="ECO:0000313" key="1">
    <source>
        <dbReference type="EMBL" id="CAG7709891.1"/>
    </source>
</evidence>
<proteinExistence type="predicted"/>
<dbReference type="GO" id="GO:0003924">
    <property type="term" value="F:GTPase activity"/>
    <property type="evidence" value="ECO:0007669"/>
    <property type="project" value="InterPro"/>
</dbReference>
<accession>A0A8J2JJG7</accession>
<sequence>MFQQFATNIFPEEYCATVRPVVHSQTVMLDNRVYQLKILDLPPLTSFPQNSLEEWNSGVSLRSASAYLLVYDASNLDSFQHVKTLKEQIYESRDMHNVPVLIVANKFDLIASTVTSSTNSSSSGPLSSASLPESRERRDICSMVRKQWKLAHMECSAKNNWRIVALFKEVTRLCDILENSHAKENIHLSHIENFHPLHRQKCAIS</sequence>
<dbReference type="InterPro" id="IPR001806">
    <property type="entry name" value="Small_GTPase"/>
</dbReference>
<dbReference type="GO" id="GO:0005525">
    <property type="term" value="F:GTP binding"/>
    <property type="evidence" value="ECO:0007669"/>
    <property type="project" value="InterPro"/>
</dbReference>
<dbReference type="PROSITE" id="PS51419">
    <property type="entry name" value="RAB"/>
    <property type="match status" value="1"/>
</dbReference>
<gene>
    <name evidence="1" type="ORF">AFUS01_LOCUS4875</name>
</gene>
<dbReference type="Proteomes" id="UP000708208">
    <property type="component" value="Unassembled WGS sequence"/>
</dbReference>